<sequence length="83" mass="9358">MELKNTISFMLANTTSLLQPVDQGTISAFKSYYLRSTFEKLISALYDDLSGKSKEGKLNALWKVITVLDGIKTIRNAWAELKK</sequence>
<dbReference type="InterPro" id="IPR004875">
    <property type="entry name" value="DDE_SF_endonuclease_dom"/>
</dbReference>
<name>A0A803SM48_ANOCA</name>
<evidence type="ECO:0000259" key="1">
    <source>
        <dbReference type="Pfam" id="PF03184"/>
    </source>
</evidence>
<dbReference type="Proteomes" id="UP000001646">
    <property type="component" value="Chromosome 1"/>
</dbReference>
<reference evidence="2 3" key="1">
    <citation type="submission" date="2009-12" db="EMBL/GenBank/DDBJ databases">
        <title>The Genome Sequence of Anolis carolinensis (Green Anole Lizard).</title>
        <authorList>
            <consortium name="The Genome Sequencing Platform"/>
            <person name="Di Palma F."/>
            <person name="Alfoldi J."/>
            <person name="Heiman D."/>
            <person name="Young S."/>
            <person name="Grabherr M."/>
            <person name="Johnson J."/>
            <person name="Lander E.S."/>
            <person name="Lindblad-Toh K."/>
        </authorList>
    </citation>
    <scope>NUCLEOTIDE SEQUENCE [LARGE SCALE GENOMIC DNA]</scope>
    <source>
        <strain evidence="2 3">JBL SC #1</strain>
    </source>
</reference>
<dbReference type="InParanoid" id="A0A803SM48"/>
<evidence type="ECO:0000313" key="3">
    <source>
        <dbReference type="Proteomes" id="UP000001646"/>
    </source>
</evidence>
<protein>
    <recommendedName>
        <fullName evidence="1">DDE-1 domain-containing protein</fullName>
    </recommendedName>
</protein>
<organism evidence="2 3">
    <name type="scientific">Anolis carolinensis</name>
    <name type="common">Green anole</name>
    <name type="synonym">American chameleon</name>
    <dbReference type="NCBI Taxonomy" id="28377"/>
    <lineage>
        <taxon>Eukaryota</taxon>
        <taxon>Metazoa</taxon>
        <taxon>Chordata</taxon>
        <taxon>Craniata</taxon>
        <taxon>Vertebrata</taxon>
        <taxon>Euteleostomi</taxon>
        <taxon>Lepidosauria</taxon>
        <taxon>Squamata</taxon>
        <taxon>Bifurcata</taxon>
        <taxon>Unidentata</taxon>
        <taxon>Episquamata</taxon>
        <taxon>Toxicofera</taxon>
        <taxon>Iguania</taxon>
        <taxon>Dactyloidae</taxon>
        <taxon>Anolis</taxon>
    </lineage>
</organism>
<accession>A0A803SM48</accession>
<dbReference type="Ensembl" id="ENSACAT00000041821.1">
    <property type="protein sequence ID" value="ENSACAP00000024038.1"/>
    <property type="gene ID" value="ENSACAG00000044068.1"/>
</dbReference>
<dbReference type="Pfam" id="PF03184">
    <property type="entry name" value="DDE_1"/>
    <property type="match status" value="1"/>
</dbReference>
<dbReference type="GeneTree" id="ENSGT00990000207653"/>
<keyword evidence="3" id="KW-1185">Reference proteome</keyword>
<reference evidence="2" key="3">
    <citation type="submission" date="2025-09" db="UniProtKB">
        <authorList>
            <consortium name="Ensembl"/>
        </authorList>
    </citation>
    <scope>IDENTIFICATION</scope>
</reference>
<proteinExistence type="predicted"/>
<feature type="domain" description="DDE-1" evidence="1">
    <location>
        <begin position="2"/>
        <end position="82"/>
    </location>
</feature>
<dbReference type="GO" id="GO:0003676">
    <property type="term" value="F:nucleic acid binding"/>
    <property type="evidence" value="ECO:0007669"/>
    <property type="project" value="InterPro"/>
</dbReference>
<evidence type="ECO:0000313" key="2">
    <source>
        <dbReference type="Ensembl" id="ENSACAP00000024038.1"/>
    </source>
</evidence>
<reference evidence="2" key="2">
    <citation type="submission" date="2025-08" db="UniProtKB">
        <authorList>
            <consortium name="Ensembl"/>
        </authorList>
    </citation>
    <scope>IDENTIFICATION</scope>
</reference>
<dbReference type="AlphaFoldDB" id="A0A803SM48"/>